<keyword evidence="1" id="KW-0812">Transmembrane</keyword>
<feature type="transmembrane region" description="Helical" evidence="1">
    <location>
        <begin position="181"/>
        <end position="201"/>
    </location>
</feature>
<keyword evidence="1" id="KW-0472">Membrane</keyword>
<dbReference type="AlphaFoldDB" id="A0A6F8T3E8"/>
<organism evidence="3 4">
    <name type="scientific">Legionella antarctica</name>
    <dbReference type="NCBI Taxonomy" id="2708020"/>
    <lineage>
        <taxon>Bacteria</taxon>
        <taxon>Pseudomonadati</taxon>
        <taxon>Pseudomonadota</taxon>
        <taxon>Gammaproteobacteria</taxon>
        <taxon>Legionellales</taxon>
        <taxon>Legionellaceae</taxon>
        <taxon>Legionella</taxon>
    </lineage>
</organism>
<evidence type="ECO:0000256" key="1">
    <source>
        <dbReference type="SAM" id="Phobius"/>
    </source>
</evidence>
<name>A0A6F8T3E8_9GAMM</name>
<dbReference type="Pfam" id="PF00665">
    <property type="entry name" value="rve"/>
    <property type="match status" value="1"/>
</dbReference>
<dbReference type="InterPro" id="IPR050900">
    <property type="entry name" value="Transposase_IS3/IS150/IS904"/>
</dbReference>
<dbReference type="SUPFAM" id="SSF53098">
    <property type="entry name" value="Ribonuclease H-like"/>
    <property type="match status" value="1"/>
</dbReference>
<protein>
    <recommendedName>
        <fullName evidence="2">Integrase catalytic domain-containing protein</fullName>
    </recommendedName>
</protein>
<dbReference type="PANTHER" id="PTHR46889:SF4">
    <property type="entry name" value="TRANSPOSASE INSO FOR INSERTION SEQUENCE ELEMENT IS911B-RELATED"/>
    <property type="match status" value="1"/>
</dbReference>
<dbReference type="InterPro" id="IPR001584">
    <property type="entry name" value="Integrase_cat-core"/>
</dbReference>
<accession>A0A6F8T3E8</accession>
<evidence type="ECO:0000313" key="4">
    <source>
        <dbReference type="Proteomes" id="UP000502894"/>
    </source>
</evidence>
<evidence type="ECO:0000259" key="2">
    <source>
        <dbReference type="Pfam" id="PF00665"/>
    </source>
</evidence>
<keyword evidence="1" id="KW-1133">Transmembrane helix</keyword>
<evidence type="ECO:0000313" key="3">
    <source>
        <dbReference type="EMBL" id="BCA94697.1"/>
    </source>
</evidence>
<dbReference type="InterPro" id="IPR012337">
    <property type="entry name" value="RNaseH-like_sf"/>
</dbReference>
<dbReference type="GO" id="GO:0015074">
    <property type="term" value="P:DNA integration"/>
    <property type="evidence" value="ECO:0007669"/>
    <property type="project" value="InterPro"/>
</dbReference>
<dbReference type="KEGG" id="lant:TUM19329_10580"/>
<dbReference type="EMBL" id="AP022839">
    <property type="protein sequence ID" value="BCA94697.1"/>
    <property type="molecule type" value="Genomic_DNA"/>
</dbReference>
<feature type="domain" description="Integrase catalytic" evidence="2">
    <location>
        <begin position="122"/>
        <end position="163"/>
    </location>
</feature>
<proteinExistence type="predicted"/>
<dbReference type="PANTHER" id="PTHR46889">
    <property type="entry name" value="TRANSPOSASE INSF FOR INSERTION SEQUENCE IS3B-RELATED"/>
    <property type="match status" value="1"/>
</dbReference>
<reference evidence="3" key="1">
    <citation type="journal article" date="2020" name="Microbiol. Resour. Announc.">
        <title>Complete Genome Sequence of Novel Psychrotolerant Legionella Strain TUM19329, Isolated from Antarctic Lake Sediment.</title>
        <authorList>
            <person name="Shimada S."/>
            <person name="Nakai R."/>
            <person name="Aoki K."/>
            <person name="Shimoeda N."/>
            <person name="Ohno G."/>
            <person name="Miyazaki Y."/>
            <person name="Kudoh S."/>
            <person name="Imura S."/>
            <person name="Watanabe K."/>
            <person name="Ishii Y."/>
            <person name="Tateda K."/>
        </authorList>
    </citation>
    <scope>NUCLEOTIDE SEQUENCE [LARGE SCALE GENOMIC DNA]</scope>
    <source>
        <strain evidence="3">TUM19329</strain>
    </source>
</reference>
<dbReference type="InterPro" id="IPR036397">
    <property type="entry name" value="RNaseH_sf"/>
</dbReference>
<sequence length="230" mass="26635">MNFSLDEKRVMIDPLAELTIREQCLLLDLPVSSYYYSAKPISVEDEALMALLDEHYLQYPCEGKIKRARWLSKEVGYPVGKRRVKKLMEMMGLSTVYPKPNTSVPNKEHEVFPYLLKEVDITKPNQVWAADITYIRMKGKHVYLVAIMDWYSRYVIGWCQSASNFDPQTASKIDPQKHITLIIYFTVLASIFKAITFISSLNNRAMMSQSVQHGCGHFCITKHLWPFTKI</sequence>
<keyword evidence="4" id="KW-1185">Reference proteome</keyword>
<gene>
    <name evidence="3" type="ORF">TUM19329_10580</name>
</gene>
<dbReference type="Gene3D" id="3.30.420.10">
    <property type="entry name" value="Ribonuclease H-like superfamily/Ribonuclease H"/>
    <property type="match status" value="1"/>
</dbReference>
<dbReference type="GO" id="GO:0003676">
    <property type="term" value="F:nucleic acid binding"/>
    <property type="evidence" value="ECO:0007669"/>
    <property type="project" value="InterPro"/>
</dbReference>
<dbReference type="Proteomes" id="UP000502894">
    <property type="component" value="Chromosome"/>
</dbReference>